<evidence type="ECO:0000313" key="1">
    <source>
        <dbReference type="EMBL" id="SUB32550.1"/>
    </source>
</evidence>
<accession>A0A379B3A3</accession>
<reference evidence="1 2" key="1">
    <citation type="submission" date="2018-06" db="EMBL/GenBank/DDBJ databases">
        <authorList>
            <consortium name="Pathogen Informatics"/>
            <person name="Doyle S."/>
        </authorList>
    </citation>
    <scope>NUCLEOTIDE SEQUENCE [LARGE SCALE GENOMIC DNA]</scope>
    <source>
        <strain evidence="1 2">NCTC10699</strain>
    </source>
</reference>
<protein>
    <submittedName>
        <fullName evidence="1">Protein PhyA</fullName>
    </submittedName>
</protein>
<evidence type="ECO:0000313" key="2">
    <source>
        <dbReference type="Proteomes" id="UP000254280"/>
    </source>
</evidence>
<dbReference type="Pfam" id="PF05159">
    <property type="entry name" value="Capsule_synth"/>
    <property type="match status" value="3"/>
</dbReference>
<proteinExistence type="predicted"/>
<dbReference type="EMBL" id="UGSS01000002">
    <property type="protein sequence ID" value="SUB32550.1"/>
    <property type="molecule type" value="Genomic_DNA"/>
</dbReference>
<dbReference type="CDD" id="cd16439">
    <property type="entry name" value="beta_Kdo_transferase_KpsC_2"/>
    <property type="match status" value="1"/>
</dbReference>
<dbReference type="CDD" id="cd16440">
    <property type="entry name" value="beta_Kdo_transferase_KpsC_1"/>
    <property type="match status" value="1"/>
</dbReference>
<keyword evidence="2" id="KW-1185">Reference proteome</keyword>
<name>A0A379B3A3_9PAST</name>
<sequence>MKNSSLIFSKGILNIPFLEQFLVDENIVPFSFFNNGSKINRVIGWGLKPTADRARKYAIKHHLPYIALEDGFLRSLGLGVDKYPTFSLVYDDLGIYYDTTKPSRLENLILDFDANEQQLKNAEKAKKLIVQYQLSKYNHALNFVHERSNNRRIVLVIDQTLGDMAVHYGQATEQDFQQMLQSAIDENPDAEIWVKTHPDVLSKKKQGYLTTIAQHQRVTLFAKDVNPISLLAYADTVYCVTSQMGFEALLLNKKVVTFGVPWFAGWGLTDDRNPQISTLIAQHRRKPRSLLTLFYAAYLQYSRYLNPYTNKSGNIFNVIQYLHQAKILNQLLQGNLYCYGMSWWKRAVIKPFFNFPQCKLHFVRSLHQLDNRDKSQHCRLLIWGQGNPKVLSYAEAHQIPVLRMEDGFLRSVGLGSNLVAPLSLVIDDLGIYFNAEQPSRLENILQHISLSQEEEKLAHHLHKNLIKAKLTKYNVGKNKILFTATKKRKILVPGQVEDDASIKYGSPIIKRNLDLIKQVRKNNPDAFIIYKPHPDIESKNRQGKINREDALQYADQIVDHANILDCIHQVDEVHTMTSLAGFEALLRNKKVVCYGLPFYSNWGLTTDMLQLKRRQRKLTLYELLIGVLVYYPQYVDPHSQKMINIETAIELLIKQKQQLKGNGLYRHWLKKQISKLLHLYKTIR</sequence>
<organism evidence="1 2">
    <name type="scientific">[Pasteurella] mairii</name>
    <dbReference type="NCBI Taxonomy" id="757"/>
    <lineage>
        <taxon>Bacteria</taxon>
        <taxon>Pseudomonadati</taxon>
        <taxon>Pseudomonadota</taxon>
        <taxon>Gammaproteobacteria</taxon>
        <taxon>Pasteurellales</taxon>
        <taxon>Pasteurellaceae</taxon>
    </lineage>
</organism>
<dbReference type="GO" id="GO:0015774">
    <property type="term" value="P:polysaccharide transport"/>
    <property type="evidence" value="ECO:0007669"/>
    <property type="project" value="InterPro"/>
</dbReference>
<dbReference type="Proteomes" id="UP000254280">
    <property type="component" value="Unassembled WGS sequence"/>
</dbReference>
<dbReference type="GO" id="GO:0000271">
    <property type="term" value="P:polysaccharide biosynthetic process"/>
    <property type="evidence" value="ECO:0007669"/>
    <property type="project" value="InterPro"/>
</dbReference>
<dbReference type="OrthoDB" id="543755at2"/>
<dbReference type="InterPro" id="IPR007833">
    <property type="entry name" value="Capsule_polysaccharide_synth"/>
</dbReference>
<dbReference type="AlphaFoldDB" id="A0A379B3A3"/>
<gene>
    <name evidence="1" type="primary">phyA</name>
    <name evidence="1" type="ORF">NCTC10699_00130</name>
</gene>